<gene>
    <name evidence="1" type="ORF">ARMSODRAFT_1087663</name>
</gene>
<dbReference type="STRING" id="1076256.A0A2H3BPP4"/>
<sequence>MSYLSFDALPPANTYQNDEGDSEETEAVFTSICHLLLRSHSAITVFHLYHCRVLSGDLLQLFRSTPTLEDVRLIRTNSGPVTAEIIDELTLDHSPSKALVLLRLHTLYISGTAKFSSQYLIRMVKLRWGSGEQARGVERLLTLKMCRRYTNADGFRQKILAELKGCIEGGFSFEIGPYVSK</sequence>
<evidence type="ECO:0000313" key="2">
    <source>
        <dbReference type="Proteomes" id="UP000218334"/>
    </source>
</evidence>
<dbReference type="AlphaFoldDB" id="A0A2H3BPP4"/>
<reference evidence="2" key="1">
    <citation type="journal article" date="2017" name="Nat. Ecol. Evol.">
        <title>Genome expansion and lineage-specific genetic innovations in the forest pathogenic fungi Armillaria.</title>
        <authorList>
            <person name="Sipos G."/>
            <person name="Prasanna A.N."/>
            <person name="Walter M.C."/>
            <person name="O'Connor E."/>
            <person name="Balint B."/>
            <person name="Krizsan K."/>
            <person name="Kiss B."/>
            <person name="Hess J."/>
            <person name="Varga T."/>
            <person name="Slot J."/>
            <person name="Riley R."/>
            <person name="Boka B."/>
            <person name="Rigling D."/>
            <person name="Barry K."/>
            <person name="Lee J."/>
            <person name="Mihaltcheva S."/>
            <person name="LaButti K."/>
            <person name="Lipzen A."/>
            <person name="Waldron R."/>
            <person name="Moloney N.M."/>
            <person name="Sperisen C."/>
            <person name="Kredics L."/>
            <person name="Vagvoelgyi C."/>
            <person name="Patrignani A."/>
            <person name="Fitzpatrick D."/>
            <person name="Nagy I."/>
            <person name="Doyle S."/>
            <person name="Anderson J.B."/>
            <person name="Grigoriev I.V."/>
            <person name="Gueldener U."/>
            <person name="Muensterkoetter M."/>
            <person name="Nagy L.G."/>
        </authorList>
    </citation>
    <scope>NUCLEOTIDE SEQUENCE [LARGE SCALE GENOMIC DNA]</scope>
    <source>
        <strain evidence="2">28-4</strain>
    </source>
</reference>
<accession>A0A2H3BPP4</accession>
<evidence type="ECO:0008006" key="3">
    <source>
        <dbReference type="Google" id="ProtNLM"/>
    </source>
</evidence>
<organism evidence="1 2">
    <name type="scientific">Armillaria solidipes</name>
    <dbReference type="NCBI Taxonomy" id="1076256"/>
    <lineage>
        <taxon>Eukaryota</taxon>
        <taxon>Fungi</taxon>
        <taxon>Dikarya</taxon>
        <taxon>Basidiomycota</taxon>
        <taxon>Agaricomycotina</taxon>
        <taxon>Agaricomycetes</taxon>
        <taxon>Agaricomycetidae</taxon>
        <taxon>Agaricales</taxon>
        <taxon>Marasmiineae</taxon>
        <taxon>Physalacriaceae</taxon>
        <taxon>Armillaria</taxon>
    </lineage>
</organism>
<protein>
    <recommendedName>
        <fullName evidence="3">F-box domain-containing protein</fullName>
    </recommendedName>
</protein>
<name>A0A2H3BPP4_9AGAR</name>
<dbReference type="EMBL" id="KZ293448">
    <property type="protein sequence ID" value="PBK65036.1"/>
    <property type="molecule type" value="Genomic_DNA"/>
</dbReference>
<keyword evidence="2" id="KW-1185">Reference proteome</keyword>
<evidence type="ECO:0000313" key="1">
    <source>
        <dbReference type="EMBL" id="PBK65036.1"/>
    </source>
</evidence>
<proteinExistence type="predicted"/>
<dbReference type="Proteomes" id="UP000218334">
    <property type="component" value="Unassembled WGS sequence"/>
</dbReference>